<keyword evidence="3" id="KW-1185">Reference proteome</keyword>
<reference evidence="3" key="1">
    <citation type="journal article" date="2019" name="Int. J. Syst. Evol. Microbiol.">
        <title>The Global Catalogue of Microorganisms (GCM) 10K type strain sequencing project: providing services to taxonomists for standard genome sequencing and annotation.</title>
        <authorList>
            <consortium name="The Broad Institute Genomics Platform"/>
            <consortium name="The Broad Institute Genome Sequencing Center for Infectious Disease"/>
            <person name="Wu L."/>
            <person name="Ma J."/>
        </authorList>
    </citation>
    <scope>NUCLEOTIDE SEQUENCE [LARGE SCALE GENOMIC DNA]</scope>
    <source>
        <strain evidence="3">2902at01</strain>
    </source>
</reference>
<comment type="caution">
    <text evidence="2">The sequence shown here is derived from an EMBL/GenBank/DDBJ whole genome shotgun (WGS) entry which is preliminary data.</text>
</comment>
<proteinExistence type="predicted"/>
<accession>A0ABV8KVZ4</accession>
<organism evidence="2 3">
    <name type="scientific">Micromonospora zhanjiangensis</name>
    <dbReference type="NCBI Taxonomy" id="1522057"/>
    <lineage>
        <taxon>Bacteria</taxon>
        <taxon>Bacillati</taxon>
        <taxon>Actinomycetota</taxon>
        <taxon>Actinomycetes</taxon>
        <taxon>Micromonosporales</taxon>
        <taxon>Micromonosporaceae</taxon>
        <taxon>Micromonospora</taxon>
    </lineage>
</organism>
<gene>
    <name evidence="2" type="ORF">ACFOX0_30160</name>
</gene>
<name>A0ABV8KVZ4_9ACTN</name>
<protein>
    <submittedName>
        <fullName evidence="2">DUF4062 domain-containing protein</fullName>
    </submittedName>
</protein>
<dbReference type="RefSeq" id="WP_377552360.1">
    <property type="nucleotide sequence ID" value="NZ_JBHSBN010000035.1"/>
</dbReference>
<dbReference type="Pfam" id="PF13271">
    <property type="entry name" value="DUF4062"/>
    <property type="match status" value="1"/>
</dbReference>
<evidence type="ECO:0000259" key="1">
    <source>
        <dbReference type="Pfam" id="PF13271"/>
    </source>
</evidence>
<sequence length="120" mass="13213">MRVFISSVRRELEEERDALPGLISALGHTPVRFEDFTAQTLPSREVCLKGVTSAEVYLLIVGGLVQHRLVHHLEISGVVQVIRGVAGPVETSVERHHAADRTTQVGQTRGYDVVPLVRVP</sequence>
<evidence type="ECO:0000313" key="2">
    <source>
        <dbReference type="EMBL" id="MFC4110174.1"/>
    </source>
</evidence>
<dbReference type="InterPro" id="IPR025139">
    <property type="entry name" value="DUF4062"/>
</dbReference>
<evidence type="ECO:0000313" key="3">
    <source>
        <dbReference type="Proteomes" id="UP001595868"/>
    </source>
</evidence>
<feature type="domain" description="DUF4062" evidence="1">
    <location>
        <begin position="2"/>
        <end position="63"/>
    </location>
</feature>
<dbReference type="Proteomes" id="UP001595868">
    <property type="component" value="Unassembled WGS sequence"/>
</dbReference>
<dbReference type="EMBL" id="JBHSBN010000035">
    <property type="protein sequence ID" value="MFC4110174.1"/>
    <property type="molecule type" value="Genomic_DNA"/>
</dbReference>